<dbReference type="Gene3D" id="1.10.490.10">
    <property type="entry name" value="Globins"/>
    <property type="match status" value="1"/>
</dbReference>
<dbReference type="Pfam" id="PF01152">
    <property type="entry name" value="Bac_globin"/>
    <property type="match status" value="1"/>
</dbReference>
<dbReference type="RefSeq" id="WP_425442264.1">
    <property type="nucleotide sequence ID" value="NZ_FZOS01000009.1"/>
</dbReference>
<evidence type="ECO:0000256" key="4">
    <source>
        <dbReference type="ARBA" id="ARBA00023004"/>
    </source>
</evidence>
<keyword evidence="6" id="KW-1185">Reference proteome</keyword>
<keyword evidence="2" id="KW-0349">Heme</keyword>
<dbReference type="CDD" id="cd14773">
    <property type="entry name" value="TrHb2_PhHbO-like_O"/>
    <property type="match status" value="1"/>
</dbReference>
<protein>
    <submittedName>
        <fullName evidence="5">Hemoglobin</fullName>
    </submittedName>
</protein>
<organism evidence="5 6">
    <name type="scientific">Edaphosphingomonas laterariae</name>
    <dbReference type="NCBI Taxonomy" id="861865"/>
    <lineage>
        <taxon>Bacteria</taxon>
        <taxon>Pseudomonadati</taxon>
        <taxon>Pseudomonadota</taxon>
        <taxon>Alphaproteobacteria</taxon>
        <taxon>Sphingomonadales</taxon>
        <taxon>Rhizorhabdaceae</taxon>
        <taxon>Edaphosphingomonas</taxon>
    </lineage>
</organism>
<dbReference type="InterPro" id="IPR001486">
    <property type="entry name" value="Hemoglobin_trunc"/>
</dbReference>
<dbReference type="InterPro" id="IPR012292">
    <property type="entry name" value="Globin/Proto"/>
</dbReference>
<evidence type="ECO:0000256" key="3">
    <source>
        <dbReference type="ARBA" id="ARBA00022723"/>
    </source>
</evidence>
<dbReference type="SUPFAM" id="SSF46458">
    <property type="entry name" value="Globin-like"/>
    <property type="match status" value="1"/>
</dbReference>
<evidence type="ECO:0000256" key="1">
    <source>
        <dbReference type="ARBA" id="ARBA00022448"/>
    </source>
</evidence>
<dbReference type="Proteomes" id="UP000198281">
    <property type="component" value="Unassembled WGS sequence"/>
</dbReference>
<dbReference type="AlphaFoldDB" id="A0A239FFX6"/>
<dbReference type="GO" id="GO:0019825">
    <property type="term" value="F:oxygen binding"/>
    <property type="evidence" value="ECO:0007669"/>
    <property type="project" value="InterPro"/>
</dbReference>
<name>A0A239FFX6_9SPHN</name>
<reference evidence="6" key="1">
    <citation type="submission" date="2017-06" db="EMBL/GenBank/DDBJ databases">
        <authorList>
            <person name="Varghese N."/>
            <person name="Submissions S."/>
        </authorList>
    </citation>
    <scope>NUCLEOTIDE SEQUENCE [LARGE SCALE GENOMIC DNA]</scope>
    <source>
        <strain evidence="6">LNB2</strain>
    </source>
</reference>
<accession>A0A239FFX6</accession>
<gene>
    <name evidence="5" type="ORF">SAMN06295912_10921</name>
</gene>
<dbReference type="InterPro" id="IPR009050">
    <property type="entry name" value="Globin-like_sf"/>
</dbReference>
<evidence type="ECO:0000313" key="6">
    <source>
        <dbReference type="Proteomes" id="UP000198281"/>
    </source>
</evidence>
<evidence type="ECO:0000313" key="5">
    <source>
        <dbReference type="EMBL" id="SNS55655.1"/>
    </source>
</evidence>
<proteinExistence type="predicted"/>
<dbReference type="GO" id="GO:0020037">
    <property type="term" value="F:heme binding"/>
    <property type="evidence" value="ECO:0007669"/>
    <property type="project" value="InterPro"/>
</dbReference>
<keyword evidence="1" id="KW-0813">Transport</keyword>
<keyword evidence="4" id="KW-0408">Iron</keyword>
<keyword evidence="3" id="KW-0479">Metal-binding</keyword>
<evidence type="ECO:0000256" key="2">
    <source>
        <dbReference type="ARBA" id="ARBA00022617"/>
    </source>
</evidence>
<dbReference type="GO" id="GO:0046872">
    <property type="term" value="F:metal ion binding"/>
    <property type="evidence" value="ECO:0007669"/>
    <property type="project" value="UniProtKB-KW"/>
</dbReference>
<dbReference type="EMBL" id="FZOS01000009">
    <property type="protein sequence ID" value="SNS55655.1"/>
    <property type="molecule type" value="Genomic_DNA"/>
</dbReference>
<sequence length="129" mass="14080">MDAQTLPYHRIGGDAVIARIVDRFYDLMDGEPQYAELRAIHAPDLAPMRASLTGFLIAWLGGPQDWFTDRPGACVMSAHGNIRVTPETARQWLDAMARAFAETGVGPDVAAMVGEAFTNMAQAMARRDS</sequence>